<dbReference type="AlphaFoldDB" id="A0A914S4W5"/>
<dbReference type="Proteomes" id="UP000887564">
    <property type="component" value="Unplaced"/>
</dbReference>
<accession>A0A914S4W5</accession>
<proteinExistence type="predicted"/>
<sequence length="115" mass="12826">MCLYRSGRVALSQSSFHPRNGSVIASLFSKGKMAVLESPPFTLNTAARVHFAYQKQTGISSLFVCQDSVTQELEKCFEVGSNQTGTTWTQDFMEILPSDTKFYVFAKLRDGSRRG</sequence>
<dbReference type="WBParaSite" id="PEQ_0000929101-mRNA-1">
    <property type="protein sequence ID" value="PEQ_0000929101-mRNA-1"/>
    <property type="gene ID" value="PEQ_0000929101"/>
</dbReference>
<keyword evidence="1" id="KW-1185">Reference proteome</keyword>
<reference evidence="2" key="1">
    <citation type="submission" date="2022-11" db="UniProtKB">
        <authorList>
            <consortium name="WormBaseParasite"/>
        </authorList>
    </citation>
    <scope>IDENTIFICATION</scope>
</reference>
<name>A0A914S4W5_PAREQ</name>
<protein>
    <submittedName>
        <fullName evidence="2">Uncharacterized protein</fullName>
    </submittedName>
</protein>
<evidence type="ECO:0000313" key="2">
    <source>
        <dbReference type="WBParaSite" id="PEQ_0000929101-mRNA-1"/>
    </source>
</evidence>
<evidence type="ECO:0000313" key="1">
    <source>
        <dbReference type="Proteomes" id="UP000887564"/>
    </source>
</evidence>
<organism evidence="1 2">
    <name type="scientific">Parascaris equorum</name>
    <name type="common">Equine roundworm</name>
    <dbReference type="NCBI Taxonomy" id="6256"/>
    <lineage>
        <taxon>Eukaryota</taxon>
        <taxon>Metazoa</taxon>
        <taxon>Ecdysozoa</taxon>
        <taxon>Nematoda</taxon>
        <taxon>Chromadorea</taxon>
        <taxon>Rhabditida</taxon>
        <taxon>Spirurina</taxon>
        <taxon>Ascaridomorpha</taxon>
        <taxon>Ascaridoidea</taxon>
        <taxon>Ascarididae</taxon>
        <taxon>Parascaris</taxon>
    </lineage>
</organism>